<evidence type="ECO:0000256" key="3">
    <source>
        <dbReference type="ARBA" id="ARBA00022839"/>
    </source>
</evidence>
<dbReference type="EC" id="2.7.7.7" evidence="5"/>
<evidence type="ECO:0000259" key="4">
    <source>
        <dbReference type="SMART" id="SM00479"/>
    </source>
</evidence>
<sequence>MMFLSHFLSEYRRKKLLNTPLEKPLHQYLSQPLVSYKSAIQDIEFLVLDFETTGLDASKEKIISIGYTVIKNLRVLPQTSTHILVNPKQALAEQNVAIHQLTDEELKQGLSLSSTMKKLLTQMHNRVVIVHFDKIEKNFINQACRELYQVNALPMIMLDTLQIEQKKRQRIQQPIKSNDLRLFTLRETYHLPRYTAHNAMQDAIATAELFLAQVEYMGNKNTLKLQQLI</sequence>
<keyword evidence="5" id="KW-0548">Nucleotidyltransferase</keyword>
<dbReference type="InterPro" id="IPR012337">
    <property type="entry name" value="RNaseH-like_sf"/>
</dbReference>
<dbReference type="SMART" id="SM00479">
    <property type="entry name" value="EXOIII"/>
    <property type="match status" value="1"/>
</dbReference>
<dbReference type="InterPro" id="IPR036397">
    <property type="entry name" value="RNaseH_sf"/>
</dbReference>
<reference evidence="5" key="1">
    <citation type="submission" date="2023-10" db="EMBL/GenBank/DDBJ databases">
        <title>The first scallop-associated chemosynthetic bacterial symbiont.</title>
        <authorList>
            <person name="Lin Y.-T."/>
            <person name="Sun J."/>
            <person name="Ip J.C.-H."/>
            <person name="He X."/>
            <person name="Gao Z.-M."/>
            <person name="Perez M."/>
            <person name="Xu T."/>
            <person name="Qian P.-Y."/>
            <person name="Qiu J.-W."/>
        </authorList>
    </citation>
    <scope>NUCLEOTIDE SEQUENCE</scope>
    <source>
        <strain evidence="5">Gill1</strain>
    </source>
</reference>
<accession>A0AAU6PIB9</accession>
<dbReference type="InterPro" id="IPR013520">
    <property type="entry name" value="Ribonucl_H"/>
</dbReference>
<keyword evidence="5" id="KW-0808">Transferase</keyword>
<evidence type="ECO:0000256" key="1">
    <source>
        <dbReference type="ARBA" id="ARBA00022722"/>
    </source>
</evidence>
<dbReference type="GO" id="GO:0003676">
    <property type="term" value="F:nucleic acid binding"/>
    <property type="evidence" value="ECO:0007669"/>
    <property type="project" value="InterPro"/>
</dbReference>
<dbReference type="CDD" id="cd06127">
    <property type="entry name" value="DEDDh"/>
    <property type="match status" value="1"/>
</dbReference>
<keyword evidence="3" id="KW-0269">Exonuclease</keyword>
<proteinExistence type="predicted"/>
<evidence type="ECO:0000256" key="2">
    <source>
        <dbReference type="ARBA" id="ARBA00022801"/>
    </source>
</evidence>
<dbReference type="GO" id="GO:0003887">
    <property type="term" value="F:DNA-directed DNA polymerase activity"/>
    <property type="evidence" value="ECO:0007669"/>
    <property type="project" value="UniProtKB-EC"/>
</dbReference>
<dbReference type="PANTHER" id="PTHR30231:SF4">
    <property type="entry name" value="PROTEIN NEN2"/>
    <property type="match status" value="1"/>
</dbReference>
<feature type="domain" description="Exonuclease" evidence="4">
    <location>
        <begin position="44"/>
        <end position="219"/>
    </location>
</feature>
<evidence type="ECO:0000313" key="5">
    <source>
        <dbReference type="EMBL" id="WXU00781.1"/>
    </source>
</evidence>
<name>A0AAU6PIB9_9GAMM</name>
<keyword evidence="2" id="KW-0378">Hydrolase</keyword>
<dbReference type="Pfam" id="PF00929">
    <property type="entry name" value="RNase_T"/>
    <property type="match status" value="1"/>
</dbReference>
<protein>
    <submittedName>
        <fullName evidence="5">DNA polymerase III PolC-type</fullName>
        <ecNumber evidence="5">2.7.7.7</ecNumber>
    </submittedName>
</protein>
<dbReference type="AlphaFoldDB" id="A0AAU6PIB9"/>
<organism evidence="5">
    <name type="scientific">Catillopecten margaritatus gill symbiont</name>
    <dbReference type="NCBI Taxonomy" id="3083288"/>
    <lineage>
        <taxon>Bacteria</taxon>
        <taxon>Pseudomonadati</taxon>
        <taxon>Pseudomonadota</taxon>
        <taxon>Gammaproteobacteria</taxon>
        <taxon>sulfur-oxidizing symbionts</taxon>
    </lineage>
</organism>
<dbReference type="PANTHER" id="PTHR30231">
    <property type="entry name" value="DNA POLYMERASE III SUBUNIT EPSILON"/>
    <property type="match status" value="1"/>
</dbReference>
<dbReference type="Gene3D" id="3.30.420.10">
    <property type="entry name" value="Ribonuclease H-like superfamily/Ribonuclease H"/>
    <property type="match status" value="1"/>
</dbReference>
<gene>
    <name evidence="5" type="primary">polC</name>
    <name evidence="5" type="ORF">Ctma_1513</name>
</gene>
<keyword evidence="1" id="KW-0540">Nuclease</keyword>
<dbReference type="EMBL" id="CP138327">
    <property type="protein sequence ID" value="WXU00781.1"/>
    <property type="molecule type" value="Genomic_DNA"/>
</dbReference>
<dbReference type="GO" id="GO:0005829">
    <property type="term" value="C:cytosol"/>
    <property type="evidence" value="ECO:0007669"/>
    <property type="project" value="TreeGrafter"/>
</dbReference>
<dbReference type="SUPFAM" id="SSF53098">
    <property type="entry name" value="Ribonuclease H-like"/>
    <property type="match status" value="1"/>
</dbReference>
<dbReference type="GO" id="GO:0008408">
    <property type="term" value="F:3'-5' exonuclease activity"/>
    <property type="evidence" value="ECO:0007669"/>
    <property type="project" value="TreeGrafter"/>
</dbReference>